<feature type="transmembrane region" description="Helical" evidence="4">
    <location>
        <begin position="413"/>
        <end position="431"/>
    </location>
</feature>
<reference evidence="6" key="1">
    <citation type="journal article" date="2019" name="Genome Announc.">
        <title>Draft Genome Sequence of Pseudoalteromonas piscicida Strain 36Y ROTHPW, an Hypersaline Seawater Isolate from the South Coast of Sonora, Mexico.</title>
        <authorList>
            <person name="Sanchez-Diaz R."/>
            <person name="Molina-Garza Z.J."/>
            <person name="Cruz-Suarez L.E."/>
            <person name="Selvin J."/>
            <person name="Kiran G.S."/>
            <person name="Ibarra-Gamez J.C."/>
            <person name="Gomez-Gil B."/>
            <person name="Galaviz-Silva L."/>
        </authorList>
    </citation>
    <scope>NUCLEOTIDE SEQUENCE [LARGE SCALE GENOMIC DNA]</scope>
    <source>
        <strain evidence="6">36Y_RITHPW</strain>
    </source>
</reference>
<feature type="transmembrane region" description="Helical" evidence="4">
    <location>
        <begin position="199"/>
        <end position="220"/>
    </location>
</feature>
<dbReference type="PANTHER" id="PTHR23526:SF2">
    <property type="entry name" value="MAJOR FACILITATOR SUPERFAMILY (MFS) PROFILE DOMAIN-CONTAINING PROTEIN"/>
    <property type="match status" value="1"/>
</dbReference>
<dbReference type="Gene3D" id="1.20.1250.20">
    <property type="entry name" value="MFS general substrate transporter like domains"/>
    <property type="match status" value="2"/>
</dbReference>
<dbReference type="OrthoDB" id="1117124at2"/>
<gene>
    <name evidence="5" type="ORF">CEX98_07060</name>
</gene>
<dbReference type="Pfam" id="PF07690">
    <property type="entry name" value="MFS_1"/>
    <property type="match status" value="1"/>
</dbReference>
<dbReference type="GO" id="GO:0022857">
    <property type="term" value="F:transmembrane transporter activity"/>
    <property type="evidence" value="ECO:0007669"/>
    <property type="project" value="InterPro"/>
</dbReference>
<feature type="transmembrane region" description="Helical" evidence="4">
    <location>
        <begin position="344"/>
        <end position="362"/>
    </location>
</feature>
<evidence type="ECO:0000313" key="5">
    <source>
        <dbReference type="EMBL" id="PCK32481.1"/>
    </source>
</evidence>
<name>A0A2A5JT73_PSEO7</name>
<dbReference type="Proteomes" id="UP000228621">
    <property type="component" value="Unassembled WGS sequence"/>
</dbReference>
<dbReference type="InterPro" id="IPR011701">
    <property type="entry name" value="MFS"/>
</dbReference>
<feature type="transmembrane region" description="Helical" evidence="4">
    <location>
        <begin position="103"/>
        <end position="124"/>
    </location>
</feature>
<proteinExistence type="predicted"/>
<feature type="transmembrane region" description="Helical" evidence="4">
    <location>
        <begin position="170"/>
        <end position="193"/>
    </location>
</feature>
<evidence type="ECO:0000256" key="3">
    <source>
        <dbReference type="ARBA" id="ARBA00023136"/>
    </source>
</evidence>
<protein>
    <submittedName>
        <fullName evidence="5">MFS transporter</fullName>
    </submittedName>
</protein>
<evidence type="ECO:0000256" key="2">
    <source>
        <dbReference type="ARBA" id="ARBA00022989"/>
    </source>
</evidence>
<dbReference type="RefSeq" id="WP_099641403.1">
    <property type="nucleotide sequence ID" value="NZ_NKHF01000029.1"/>
</dbReference>
<feature type="transmembrane region" description="Helical" evidence="4">
    <location>
        <begin position="382"/>
        <end position="407"/>
    </location>
</feature>
<evidence type="ECO:0000256" key="1">
    <source>
        <dbReference type="ARBA" id="ARBA00022692"/>
    </source>
</evidence>
<keyword evidence="1 4" id="KW-0812">Transmembrane</keyword>
<dbReference type="AlphaFoldDB" id="A0A2A5JT73"/>
<sequence length="436" mass="47283">MSKISENIYQKLTNEDEARACKAIDDKACKEVPGNYLLILLSQLFSKLGDALLNPKITLPWLMQSLGAPAFMISALVPIRESGSLIPQLVIGQWVRQHAKRKLLWSLGAMIQAGCVVLMAALAWQQTENILYAWLVLALLVIFSVARSLSSVSSKDVIGKTIPKQKRGQLSGQAASVSGFVTITFGVGLFLAATQLEQVNFVITLALAALFWLIGAFIFAQINEYEGATEGGESGLSKIKQELSLLKTDDTLRRFIMARGLLLSSALIPPYFTVLAQQHIGNGAWVLAILLAVSGFASLTSGAFWGRLADKSSKQVMILGAIMTVTITSVLLIISLFYAALLEAVWFIPLCYFGIAIAHQGVRVGRKTYVVDMAEGNKRTSYVTLSNTIIGVILLLTSLLGIIASIFSINVLLGLYIITTLLGIVMTNRLANVTER</sequence>
<organism evidence="5 6">
    <name type="scientific">Pseudoalteromonas piscicida</name>
    <dbReference type="NCBI Taxonomy" id="43662"/>
    <lineage>
        <taxon>Bacteria</taxon>
        <taxon>Pseudomonadati</taxon>
        <taxon>Pseudomonadota</taxon>
        <taxon>Gammaproteobacteria</taxon>
        <taxon>Alteromonadales</taxon>
        <taxon>Pseudoalteromonadaceae</taxon>
        <taxon>Pseudoalteromonas</taxon>
    </lineage>
</organism>
<feature type="transmembrane region" description="Helical" evidence="4">
    <location>
        <begin position="317"/>
        <end position="338"/>
    </location>
</feature>
<feature type="transmembrane region" description="Helical" evidence="4">
    <location>
        <begin position="255"/>
        <end position="272"/>
    </location>
</feature>
<dbReference type="EMBL" id="NKHF01000029">
    <property type="protein sequence ID" value="PCK32481.1"/>
    <property type="molecule type" value="Genomic_DNA"/>
</dbReference>
<dbReference type="PANTHER" id="PTHR23526">
    <property type="entry name" value="INTEGRAL MEMBRANE TRANSPORT PROTEIN-RELATED"/>
    <property type="match status" value="1"/>
</dbReference>
<accession>A0A2A5JT73</accession>
<comment type="caution">
    <text evidence="5">The sequence shown here is derived from an EMBL/GenBank/DDBJ whole genome shotgun (WGS) entry which is preliminary data.</text>
</comment>
<keyword evidence="6" id="KW-1185">Reference proteome</keyword>
<dbReference type="InterPro" id="IPR052528">
    <property type="entry name" value="Sugar_transport-like"/>
</dbReference>
<feature type="transmembrane region" description="Helical" evidence="4">
    <location>
        <begin position="284"/>
        <end position="305"/>
    </location>
</feature>
<keyword evidence="3 4" id="KW-0472">Membrane</keyword>
<evidence type="ECO:0000256" key="4">
    <source>
        <dbReference type="SAM" id="Phobius"/>
    </source>
</evidence>
<dbReference type="InterPro" id="IPR036259">
    <property type="entry name" value="MFS_trans_sf"/>
</dbReference>
<evidence type="ECO:0000313" key="6">
    <source>
        <dbReference type="Proteomes" id="UP000228621"/>
    </source>
</evidence>
<keyword evidence="2 4" id="KW-1133">Transmembrane helix</keyword>
<dbReference type="SUPFAM" id="SSF103473">
    <property type="entry name" value="MFS general substrate transporter"/>
    <property type="match status" value="1"/>
</dbReference>
<feature type="transmembrane region" description="Helical" evidence="4">
    <location>
        <begin position="130"/>
        <end position="149"/>
    </location>
</feature>